<comment type="caution">
    <text evidence="2">The sequence shown here is derived from an EMBL/GenBank/DDBJ whole genome shotgun (WGS) entry which is preliminary data.</text>
</comment>
<sequence>MAPGLKRQYRPDVSDADQQSGNVSIEQYLAGKDPYRVAPPGEIPIPWPFRACPFPNNREEIEPAIQDECCNICAEYNITTRPADINTYRRKGSLTPVTCLVIETRDIDTTHWQAAAAKLRNLVQEDRFRLPNGDVLKVEIRNGARMYADYSTCLPSDENLKRYLEEIEPKLIGLAKETLYSKCTSIAYHMRGSLDTYRFDSSIPCDYLTPPRPTVIIYVKPGTTCVFEEVETKFQKVMDSPNFPDMAMDLEILPGIISNAANGHCEPVCLARNEGIEPSNNMSIGASDLSKQTGSLGGWIRLTSKSDPSQITDCVMTAYHIFKDADAENGKVTDVNGIGFSDSDGVPGIEVVWPSNGDEAFTRYVCEKWLAPGLPRSNNEEALHSCLSLLDKIQGSGRSIGKVSYTSGHAKRSPSNARLDWVLIPSPHTTQLNKPPGWLNIRPGQPEPYYRMDEDSHVRNIEPDLIRKSNWTIRSGRTSANQGYINARHRVVFWEDAHKHKESFEMDIVPVGRCGDVCDTGDEGSWLVNANLELVGMLIGKCEGDSQNGGIATPIHHLIADIAKRTNSPQSLTIEQHIANKEPSRVSPPNTSPIPWPFTKQARSFELFTIETDIQGPCHEICSRHSITIRSATIEALRHKFLLKSDSWEPIPTLVIETGNLVTTTWRAAASELQELVERNSWFRLSNGGGLKVKIRNPVMMYDYRITQFPRGEDLDAYINKVEPRMMRVIEERLHEGSLAFYGHRHVVEGVNPMVPGTPTALIHVRPNSERDWAEVEMRLLEAMAETEYEDVVVDLEIMPGVGTDC</sequence>
<protein>
    <submittedName>
        <fullName evidence="2">Uncharacterized protein</fullName>
    </submittedName>
</protein>
<proteinExistence type="predicted"/>
<organism evidence="2 3">
    <name type="scientific">Oculimacula yallundae</name>
    <dbReference type="NCBI Taxonomy" id="86028"/>
    <lineage>
        <taxon>Eukaryota</taxon>
        <taxon>Fungi</taxon>
        <taxon>Dikarya</taxon>
        <taxon>Ascomycota</taxon>
        <taxon>Pezizomycotina</taxon>
        <taxon>Leotiomycetes</taxon>
        <taxon>Helotiales</taxon>
        <taxon>Ploettnerulaceae</taxon>
        <taxon>Oculimacula</taxon>
    </lineage>
</organism>
<dbReference type="EMBL" id="JAZHXI010000005">
    <property type="protein sequence ID" value="KAL2071118.1"/>
    <property type="molecule type" value="Genomic_DNA"/>
</dbReference>
<evidence type="ECO:0000313" key="2">
    <source>
        <dbReference type="EMBL" id="KAL2071118.1"/>
    </source>
</evidence>
<accession>A0ABR4CMC0</accession>
<gene>
    <name evidence="2" type="ORF">VTL71DRAFT_12353</name>
</gene>
<reference evidence="2 3" key="1">
    <citation type="journal article" date="2024" name="Commun. Biol.">
        <title>Comparative genomic analysis of thermophilic fungi reveals convergent evolutionary adaptations and gene losses.</title>
        <authorList>
            <person name="Steindorff A.S."/>
            <person name="Aguilar-Pontes M.V."/>
            <person name="Robinson A.J."/>
            <person name="Andreopoulos B."/>
            <person name="LaButti K."/>
            <person name="Kuo A."/>
            <person name="Mondo S."/>
            <person name="Riley R."/>
            <person name="Otillar R."/>
            <person name="Haridas S."/>
            <person name="Lipzen A."/>
            <person name="Grimwood J."/>
            <person name="Schmutz J."/>
            <person name="Clum A."/>
            <person name="Reid I.D."/>
            <person name="Moisan M.C."/>
            <person name="Butler G."/>
            <person name="Nguyen T.T.M."/>
            <person name="Dewar K."/>
            <person name="Conant G."/>
            <person name="Drula E."/>
            <person name="Henrissat B."/>
            <person name="Hansel C."/>
            <person name="Singer S."/>
            <person name="Hutchinson M.I."/>
            <person name="de Vries R.P."/>
            <person name="Natvig D.O."/>
            <person name="Powell A.J."/>
            <person name="Tsang A."/>
            <person name="Grigoriev I.V."/>
        </authorList>
    </citation>
    <scope>NUCLEOTIDE SEQUENCE [LARGE SCALE GENOMIC DNA]</scope>
    <source>
        <strain evidence="2 3">CBS 494.80</strain>
    </source>
</reference>
<name>A0ABR4CMC0_9HELO</name>
<evidence type="ECO:0000313" key="3">
    <source>
        <dbReference type="Proteomes" id="UP001595075"/>
    </source>
</evidence>
<keyword evidence="3" id="KW-1185">Reference proteome</keyword>
<feature type="region of interest" description="Disordered" evidence="1">
    <location>
        <begin position="1"/>
        <end position="22"/>
    </location>
</feature>
<evidence type="ECO:0000256" key="1">
    <source>
        <dbReference type="SAM" id="MobiDB-lite"/>
    </source>
</evidence>
<dbReference type="Proteomes" id="UP001595075">
    <property type="component" value="Unassembled WGS sequence"/>
</dbReference>